<feature type="domain" description="RNA polymerase sigma-70 region 2" evidence="5">
    <location>
        <begin position="33"/>
        <end position="99"/>
    </location>
</feature>
<dbReference type="InterPro" id="IPR013325">
    <property type="entry name" value="RNA_pol_sigma_r2"/>
</dbReference>
<evidence type="ECO:0000256" key="3">
    <source>
        <dbReference type="ARBA" id="ARBA00023082"/>
    </source>
</evidence>
<dbReference type="SUPFAM" id="SSF88659">
    <property type="entry name" value="Sigma3 and sigma4 domains of RNA polymerase sigma factors"/>
    <property type="match status" value="1"/>
</dbReference>
<dbReference type="InterPro" id="IPR007627">
    <property type="entry name" value="RNA_pol_sigma70_r2"/>
</dbReference>
<evidence type="ECO:0000313" key="8">
    <source>
        <dbReference type="Proteomes" id="UP001552427"/>
    </source>
</evidence>
<dbReference type="InterPro" id="IPR014284">
    <property type="entry name" value="RNA_pol_sigma-70_dom"/>
</dbReference>
<dbReference type="Gene3D" id="1.10.1740.10">
    <property type="match status" value="1"/>
</dbReference>
<feature type="domain" description="RNA polymerase sigma factor 70 region 4 type 2" evidence="6">
    <location>
        <begin position="132"/>
        <end position="182"/>
    </location>
</feature>
<evidence type="ECO:0000259" key="6">
    <source>
        <dbReference type="Pfam" id="PF08281"/>
    </source>
</evidence>
<keyword evidence="3" id="KW-0731">Sigma factor</keyword>
<comment type="similarity">
    <text evidence="1">Belongs to the sigma-70 factor family. ECF subfamily.</text>
</comment>
<comment type="caution">
    <text evidence="7">The sequence shown here is derived from an EMBL/GenBank/DDBJ whole genome shotgun (WGS) entry which is preliminary data.</text>
</comment>
<gene>
    <name evidence="7" type="ORF">AB0K40_12625</name>
</gene>
<dbReference type="Pfam" id="PF04542">
    <property type="entry name" value="Sigma70_r2"/>
    <property type="match status" value="1"/>
</dbReference>
<dbReference type="Gene3D" id="1.10.10.10">
    <property type="entry name" value="Winged helix-like DNA-binding domain superfamily/Winged helix DNA-binding domain"/>
    <property type="match status" value="1"/>
</dbReference>
<dbReference type="EMBL" id="JBFARM010000003">
    <property type="protein sequence ID" value="MEV4286338.1"/>
    <property type="molecule type" value="Genomic_DNA"/>
</dbReference>
<dbReference type="NCBIfam" id="TIGR02937">
    <property type="entry name" value="sigma70-ECF"/>
    <property type="match status" value="1"/>
</dbReference>
<evidence type="ECO:0000256" key="4">
    <source>
        <dbReference type="ARBA" id="ARBA00023163"/>
    </source>
</evidence>
<dbReference type="InterPro" id="IPR013324">
    <property type="entry name" value="RNA_pol_sigma_r3/r4-like"/>
</dbReference>
<dbReference type="SUPFAM" id="SSF88946">
    <property type="entry name" value="Sigma2 domain of RNA polymerase sigma factors"/>
    <property type="match status" value="1"/>
</dbReference>
<proteinExistence type="inferred from homology"/>
<organism evidence="7 8">
    <name type="scientific">Nonomuraea bangladeshensis</name>
    <dbReference type="NCBI Taxonomy" id="404385"/>
    <lineage>
        <taxon>Bacteria</taxon>
        <taxon>Bacillati</taxon>
        <taxon>Actinomycetota</taxon>
        <taxon>Actinomycetes</taxon>
        <taxon>Streptosporangiales</taxon>
        <taxon>Streptosporangiaceae</taxon>
        <taxon>Nonomuraea</taxon>
    </lineage>
</organism>
<keyword evidence="8" id="KW-1185">Reference proteome</keyword>
<keyword evidence="2" id="KW-0805">Transcription regulation</keyword>
<keyword evidence="4" id="KW-0804">Transcription</keyword>
<evidence type="ECO:0000313" key="7">
    <source>
        <dbReference type="EMBL" id="MEV4286338.1"/>
    </source>
</evidence>
<evidence type="ECO:0000259" key="5">
    <source>
        <dbReference type="Pfam" id="PF04542"/>
    </source>
</evidence>
<dbReference type="PANTHER" id="PTHR43133">
    <property type="entry name" value="RNA POLYMERASE ECF-TYPE SIGMA FACTO"/>
    <property type="match status" value="1"/>
</dbReference>
<name>A0ABV3H1G2_9ACTN</name>
<protein>
    <submittedName>
        <fullName evidence="7">RNA polymerase sigma factor</fullName>
    </submittedName>
</protein>
<dbReference type="Proteomes" id="UP001552427">
    <property type="component" value="Unassembled WGS sequence"/>
</dbReference>
<dbReference type="CDD" id="cd06171">
    <property type="entry name" value="Sigma70_r4"/>
    <property type="match status" value="1"/>
</dbReference>
<evidence type="ECO:0000256" key="1">
    <source>
        <dbReference type="ARBA" id="ARBA00010641"/>
    </source>
</evidence>
<dbReference type="InterPro" id="IPR013249">
    <property type="entry name" value="RNA_pol_sigma70_r4_t2"/>
</dbReference>
<sequence length="197" mass="21811">MTRTTPPEERVEADDAELIRRSIDDPEQFTGVFDRYVEQIHRYVARRLGVQVADDVVAETFLTAFRCRASYDHAQPLARPWLYGIATNLIARQRRDEERFLRALARTGAEPPPESMADAVVGRVAAQAEDRRLAGALTGLASGDRDVLLLVALGDMAYDEVAQALGIPIGTVRSRLHRARKQARAALGTGTQTREDA</sequence>
<dbReference type="PANTHER" id="PTHR43133:SF25">
    <property type="entry name" value="RNA POLYMERASE SIGMA FACTOR RFAY-RELATED"/>
    <property type="match status" value="1"/>
</dbReference>
<dbReference type="InterPro" id="IPR039425">
    <property type="entry name" value="RNA_pol_sigma-70-like"/>
</dbReference>
<dbReference type="RefSeq" id="WP_364448312.1">
    <property type="nucleotide sequence ID" value="NZ_JBFARM010000003.1"/>
</dbReference>
<accession>A0ABV3H1G2</accession>
<evidence type="ECO:0000256" key="2">
    <source>
        <dbReference type="ARBA" id="ARBA00023015"/>
    </source>
</evidence>
<dbReference type="InterPro" id="IPR036388">
    <property type="entry name" value="WH-like_DNA-bd_sf"/>
</dbReference>
<reference evidence="7 8" key="1">
    <citation type="submission" date="2024-06" db="EMBL/GenBank/DDBJ databases">
        <title>The Natural Products Discovery Center: Release of the First 8490 Sequenced Strains for Exploring Actinobacteria Biosynthetic Diversity.</title>
        <authorList>
            <person name="Kalkreuter E."/>
            <person name="Kautsar S.A."/>
            <person name="Yang D."/>
            <person name="Bader C.D."/>
            <person name="Teijaro C.N."/>
            <person name="Fluegel L."/>
            <person name="Davis C.M."/>
            <person name="Simpson J.R."/>
            <person name="Lauterbach L."/>
            <person name="Steele A.D."/>
            <person name="Gui C."/>
            <person name="Meng S."/>
            <person name="Li G."/>
            <person name="Viehrig K."/>
            <person name="Ye F."/>
            <person name="Su P."/>
            <person name="Kiefer A.F."/>
            <person name="Nichols A."/>
            <person name="Cepeda A.J."/>
            <person name="Yan W."/>
            <person name="Fan B."/>
            <person name="Jiang Y."/>
            <person name="Adhikari A."/>
            <person name="Zheng C.-J."/>
            <person name="Schuster L."/>
            <person name="Cowan T.M."/>
            <person name="Smanski M.J."/>
            <person name="Chevrette M.G."/>
            <person name="De Carvalho L.P.S."/>
            <person name="Shen B."/>
        </authorList>
    </citation>
    <scope>NUCLEOTIDE SEQUENCE [LARGE SCALE GENOMIC DNA]</scope>
    <source>
        <strain evidence="7 8">NPDC049574</strain>
    </source>
</reference>
<dbReference type="Pfam" id="PF08281">
    <property type="entry name" value="Sigma70_r4_2"/>
    <property type="match status" value="1"/>
</dbReference>